<dbReference type="EMBL" id="ODYU01009810">
    <property type="protein sequence ID" value="SOQ54476.1"/>
    <property type="molecule type" value="Genomic_DNA"/>
</dbReference>
<proteinExistence type="predicted"/>
<dbReference type="SUPFAM" id="SSF48726">
    <property type="entry name" value="Immunoglobulin"/>
    <property type="match status" value="1"/>
</dbReference>
<dbReference type="OrthoDB" id="10012075at2759"/>
<dbReference type="InterPro" id="IPR036179">
    <property type="entry name" value="Ig-like_dom_sf"/>
</dbReference>
<evidence type="ECO:0000313" key="1">
    <source>
        <dbReference type="EMBL" id="SOQ54476.1"/>
    </source>
</evidence>
<dbReference type="Gene3D" id="2.60.40.10">
    <property type="entry name" value="Immunoglobulins"/>
    <property type="match status" value="1"/>
</dbReference>
<protein>
    <submittedName>
        <fullName evidence="1">SFRICE_029230</fullName>
    </submittedName>
</protein>
<gene>
    <name evidence="1" type="ORF">SFRICE_029230</name>
</gene>
<organism evidence="1">
    <name type="scientific">Spodoptera frugiperda</name>
    <name type="common">Fall armyworm</name>
    <dbReference type="NCBI Taxonomy" id="7108"/>
    <lineage>
        <taxon>Eukaryota</taxon>
        <taxon>Metazoa</taxon>
        <taxon>Ecdysozoa</taxon>
        <taxon>Arthropoda</taxon>
        <taxon>Hexapoda</taxon>
        <taxon>Insecta</taxon>
        <taxon>Pterygota</taxon>
        <taxon>Neoptera</taxon>
        <taxon>Endopterygota</taxon>
        <taxon>Lepidoptera</taxon>
        <taxon>Glossata</taxon>
        <taxon>Ditrysia</taxon>
        <taxon>Noctuoidea</taxon>
        <taxon>Noctuidae</taxon>
        <taxon>Amphipyrinae</taxon>
        <taxon>Spodoptera</taxon>
    </lineage>
</organism>
<accession>A0A2H1WNC0</accession>
<sequence length="104" mass="11389">MSKVERGSRGGLEPHKIDGSYRSVLKLAIRRVTSSDYGTYKCVSKNSLGDTEGTIKLYPMPLPPMENKNVVQRLNIVADKSSESTPFGTQGIYTPEGSLRNGII</sequence>
<dbReference type="AlphaFoldDB" id="A0A2H1WNC0"/>
<reference evidence="1" key="1">
    <citation type="submission" date="2016-07" db="EMBL/GenBank/DDBJ databases">
        <authorList>
            <person name="Bretaudeau A."/>
        </authorList>
    </citation>
    <scope>NUCLEOTIDE SEQUENCE</scope>
    <source>
        <strain evidence="1">Rice</strain>
        <tissue evidence="1">Whole body</tissue>
    </source>
</reference>
<dbReference type="InterPro" id="IPR013783">
    <property type="entry name" value="Ig-like_fold"/>
</dbReference>
<name>A0A2H1WNC0_SPOFR</name>